<dbReference type="AlphaFoldDB" id="A0A8K0UNC6"/>
<accession>A0A8K0UNC6</accession>
<dbReference type="Proteomes" id="UP000813824">
    <property type="component" value="Unassembled WGS sequence"/>
</dbReference>
<protein>
    <submittedName>
        <fullName evidence="1">Uncharacterized protein</fullName>
    </submittedName>
</protein>
<dbReference type="OrthoDB" id="1684102at2759"/>
<comment type="caution">
    <text evidence="1">The sequence shown here is derived from an EMBL/GenBank/DDBJ whole genome shotgun (WGS) entry which is preliminary data.</text>
</comment>
<reference evidence="1" key="1">
    <citation type="journal article" date="2021" name="New Phytol.">
        <title>Evolutionary innovations through gain and loss of genes in the ectomycorrhizal Boletales.</title>
        <authorList>
            <person name="Wu G."/>
            <person name="Miyauchi S."/>
            <person name="Morin E."/>
            <person name="Kuo A."/>
            <person name="Drula E."/>
            <person name="Varga T."/>
            <person name="Kohler A."/>
            <person name="Feng B."/>
            <person name="Cao Y."/>
            <person name="Lipzen A."/>
            <person name="Daum C."/>
            <person name="Hundley H."/>
            <person name="Pangilinan J."/>
            <person name="Johnson J."/>
            <person name="Barry K."/>
            <person name="LaButti K."/>
            <person name="Ng V."/>
            <person name="Ahrendt S."/>
            <person name="Min B."/>
            <person name="Choi I.G."/>
            <person name="Park H."/>
            <person name="Plett J.M."/>
            <person name="Magnuson J."/>
            <person name="Spatafora J.W."/>
            <person name="Nagy L.G."/>
            <person name="Henrissat B."/>
            <person name="Grigoriev I.V."/>
            <person name="Yang Z.L."/>
            <person name="Xu J."/>
            <person name="Martin F.M."/>
        </authorList>
    </citation>
    <scope>NUCLEOTIDE SEQUENCE</scope>
    <source>
        <strain evidence="1">KKN 215</strain>
    </source>
</reference>
<name>A0A8K0UNC6_9AGAR</name>
<keyword evidence="2" id="KW-1185">Reference proteome</keyword>
<evidence type="ECO:0000313" key="2">
    <source>
        <dbReference type="Proteomes" id="UP000813824"/>
    </source>
</evidence>
<proteinExistence type="predicted"/>
<gene>
    <name evidence="1" type="ORF">BXZ70DRAFT_1008810</name>
</gene>
<organism evidence="1 2">
    <name type="scientific">Cristinia sonorae</name>
    <dbReference type="NCBI Taxonomy" id="1940300"/>
    <lineage>
        <taxon>Eukaryota</taxon>
        <taxon>Fungi</taxon>
        <taxon>Dikarya</taxon>
        <taxon>Basidiomycota</taxon>
        <taxon>Agaricomycotina</taxon>
        <taxon>Agaricomycetes</taxon>
        <taxon>Agaricomycetidae</taxon>
        <taxon>Agaricales</taxon>
        <taxon>Pleurotineae</taxon>
        <taxon>Stephanosporaceae</taxon>
        <taxon>Cristinia</taxon>
    </lineage>
</organism>
<sequence>MISRKLAFVPITFAVIFRAWLEYFSTDRMYAELRRLDAFPSKDVAWNDPSTADTTAVVLNWSRFPNVLLISTLLCGPWLDGVIKEVIIWNNSPVEIHHSDFRNTGCSRRKLKIHNSAENVYFQARFLACAKAATPYCFIQDDDYLVRSEIIHTLHANLSQSTCPNTIHLLPPHEHLSSTLRELHIPPTGLNDSGPIHTSFAWLGHGTMLHRSEAVDFLALMHQLNATEDEMKMADNYYTILSNRVPEVWFDQGIELGGGQPFTVGLEGDTRNAMHILRATEFLQSLLRRTNTGNSTAPYVSLNTSEVSALQAVSRAPCKGVPCLLETNIALLPEDIVHTSDEASDILKVEAHNLNTLGLNGVAHYTNHPPSSAVDRDVISFFESLQNATSGDYILLQFAYEVLGKAGLDIVWIVDKATEDILQNTQFTTSLDNKTWRPVAHKTPQCRDASDFAHSKSDTLGQQLQLRECIVQIYPPFIVGGDKKYDTSADGFDEIRFVRAEFHGGDRGQGQRWKVHEVFLDVGGSSRG</sequence>
<dbReference type="EMBL" id="JAEVFJ010000018">
    <property type="protein sequence ID" value="KAH8099831.1"/>
    <property type="molecule type" value="Genomic_DNA"/>
</dbReference>
<evidence type="ECO:0000313" key="1">
    <source>
        <dbReference type="EMBL" id="KAH8099831.1"/>
    </source>
</evidence>